<gene>
    <name evidence="2" type="ORF">CARG_01705</name>
</gene>
<dbReference type="eggNOG" id="ENOG5032N7E">
    <property type="taxonomic scope" value="Bacteria"/>
</dbReference>
<evidence type="ECO:0000313" key="2">
    <source>
        <dbReference type="EMBL" id="AGU14512.1"/>
    </source>
</evidence>
<name>U3GYA4_9CORY</name>
<dbReference type="HOGENOM" id="CLU_1238043_0_0_11"/>
<dbReference type="PATRIC" id="fig|1348662.3.peg.334"/>
<proteinExistence type="predicted"/>
<dbReference type="AlphaFoldDB" id="U3GYA4"/>
<dbReference type="Proteomes" id="UP000016943">
    <property type="component" value="Chromosome"/>
</dbReference>
<accession>U3GYA4</accession>
<evidence type="ECO:0000313" key="3">
    <source>
        <dbReference type="Proteomes" id="UP000016943"/>
    </source>
</evidence>
<keyword evidence="3" id="KW-1185">Reference proteome</keyword>
<protein>
    <submittedName>
        <fullName evidence="2">Uncharacterized protein</fullName>
    </submittedName>
</protein>
<feature type="transmembrane region" description="Helical" evidence="1">
    <location>
        <begin position="41"/>
        <end position="68"/>
    </location>
</feature>
<sequence length="207" mass="22554">MHLALQLAGIALIMVAAGHVIRPERGRDGVWLIAKVMGSLALTAVECIVTFVLFLVGAGALVYLIAALAPSVDESAIYTSFSVSTEHLMVPVLIVLCMTGISAAWAHRKLARRIPWLRRSAAHSQLEEYFIQWSTIYLSVYQLVFNELTHAADKVHEIDGIKVVFDGVLNPDNLNLTMLPLLFSVWVAIVMGNMAAKHDAARAAAAH</sequence>
<keyword evidence="1" id="KW-0812">Transmembrane</keyword>
<dbReference type="KEGG" id="caz:CARG_01705"/>
<evidence type="ECO:0000256" key="1">
    <source>
        <dbReference type="SAM" id="Phobius"/>
    </source>
</evidence>
<dbReference type="STRING" id="1348662.CARG_01705"/>
<organism evidence="2 3">
    <name type="scientific">Corynebacterium argentoratense DSM 44202</name>
    <dbReference type="NCBI Taxonomy" id="1348662"/>
    <lineage>
        <taxon>Bacteria</taxon>
        <taxon>Bacillati</taxon>
        <taxon>Actinomycetota</taxon>
        <taxon>Actinomycetes</taxon>
        <taxon>Mycobacteriales</taxon>
        <taxon>Corynebacteriaceae</taxon>
        <taxon>Corynebacterium</taxon>
    </lineage>
</organism>
<dbReference type="EMBL" id="CP006365">
    <property type="protein sequence ID" value="AGU14512.1"/>
    <property type="molecule type" value="Genomic_DNA"/>
</dbReference>
<reference evidence="2 3" key="1">
    <citation type="journal article" date="2013" name="Genome Announc.">
        <title>Whole-Genome Sequence of the Clinical Strain Corynebacterium argentoratense DSM 44202, Isolated from a Human Throat Specimen.</title>
        <authorList>
            <person name="Bomholt C."/>
            <person name="Glaub A."/>
            <person name="Gravermann K."/>
            <person name="Albersmeier A."/>
            <person name="Brinkrolf K."/>
            <person name="Ruckert C."/>
            <person name="Tauch A."/>
        </authorList>
    </citation>
    <scope>NUCLEOTIDE SEQUENCE [LARGE SCALE GENOMIC DNA]</scope>
    <source>
        <strain evidence="2">DSM 44202</strain>
    </source>
</reference>
<feature type="transmembrane region" description="Helical" evidence="1">
    <location>
        <begin position="178"/>
        <end position="196"/>
    </location>
</feature>
<keyword evidence="1" id="KW-1133">Transmembrane helix</keyword>
<feature type="transmembrane region" description="Helical" evidence="1">
    <location>
        <begin position="88"/>
        <end position="107"/>
    </location>
</feature>
<keyword evidence="1" id="KW-0472">Membrane</keyword>